<keyword evidence="10" id="KW-1185">Reference proteome</keyword>
<evidence type="ECO:0000256" key="5">
    <source>
        <dbReference type="ARBA" id="ARBA00022729"/>
    </source>
</evidence>
<evidence type="ECO:0000256" key="2">
    <source>
        <dbReference type="ARBA" id="ARBA00008163"/>
    </source>
</evidence>
<gene>
    <name evidence="9" type="ORF">SAMN03097708_00051</name>
</gene>
<dbReference type="PANTHER" id="PTHR35093">
    <property type="entry name" value="OUTER MEMBRANE PROTEIN NMB0088-RELATED"/>
    <property type="match status" value="1"/>
</dbReference>
<dbReference type="InterPro" id="IPR005017">
    <property type="entry name" value="OMPP1/FadL/TodX"/>
</dbReference>
<dbReference type="PANTHER" id="PTHR35093:SF8">
    <property type="entry name" value="OUTER MEMBRANE PROTEIN NMB0088-RELATED"/>
    <property type="match status" value="1"/>
</dbReference>
<name>A0A1G5PI47_9GAMM</name>
<dbReference type="Pfam" id="PF03349">
    <property type="entry name" value="Toluene_X"/>
    <property type="match status" value="1"/>
</dbReference>
<reference evidence="9 10" key="1">
    <citation type="submission" date="2016-10" db="EMBL/GenBank/DDBJ databases">
        <authorList>
            <person name="de Groot N.N."/>
        </authorList>
    </citation>
    <scope>NUCLEOTIDE SEQUENCE [LARGE SCALE GENOMIC DNA]</scope>
    <source>
        <strain evidence="9 10">HLD2</strain>
    </source>
</reference>
<dbReference type="OrthoDB" id="19849at2"/>
<evidence type="ECO:0000256" key="7">
    <source>
        <dbReference type="ARBA" id="ARBA00023237"/>
    </source>
</evidence>
<evidence type="ECO:0000256" key="3">
    <source>
        <dbReference type="ARBA" id="ARBA00022452"/>
    </source>
</evidence>
<dbReference type="Gene3D" id="2.40.160.60">
    <property type="entry name" value="Outer membrane protein transport protein (OMPP1/FadL/TodX)"/>
    <property type="match status" value="1"/>
</dbReference>
<keyword evidence="3" id="KW-1134">Transmembrane beta strand</keyword>
<keyword evidence="5 8" id="KW-0732">Signal</keyword>
<protein>
    <submittedName>
        <fullName evidence="9">Long-chain fatty acid transport protein</fullName>
    </submittedName>
</protein>
<keyword evidence="6" id="KW-0472">Membrane</keyword>
<comment type="similarity">
    <text evidence="2">Belongs to the OmpP1/FadL family.</text>
</comment>
<dbReference type="AlphaFoldDB" id="A0A1G5PI47"/>
<dbReference type="SUPFAM" id="SSF56935">
    <property type="entry name" value="Porins"/>
    <property type="match status" value="1"/>
</dbReference>
<evidence type="ECO:0000313" key="10">
    <source>
        <dbReference type="Proteomes" id="UP000199648"/>
    </source>
</evidence>
<evidence type="ECO:0000256" key="8">
    <source>
        <dbReference type="SAM" id="SignalP"/>
    </source>
</evidence>
<evidence type="ECO:0000256" key="1">
    <source>
        <dbReference type="ARBA" id="ARBA00004571"/>
    </source>
</evidence>
<sequence length="429" mass="46347">MKQTYRTLVVALAVYTPCTAFATNGYQLIGVGAYQKSLGGAVTANPGSAMTAVTNPAGMARIGNRADFSMEAFMPEREAGFSATGGDTAESAVDIYGVPAIGWTAPVSEQNRDVYFGGGMYGTSGMGVDYAPTLMMAAHPDNGLPVYWDGYSNISFWQMAPTLAWNQNERLSLGVSLNIDYQSVAFRQRATQDTTSDGMGDTTVSNFDLGRSTSSFGFGLSLGMMYDLTESIDLGFAYKSRQEFSDLEYQLAQGDITDQSGNPLPAGTYKLDLDYPQQASLGIAYQATPALTVSADLKWIDWSDTMDKLAVEGPGVTVPMDPGWDDQTVYAVGLAYAVNNQLNLRAGYNYAKSPFGSEKVSSNLLLPAVVEHHYTIGGDYRFNQHWELAAHYMYAPEETFTAPDDDPIAPGAEIKLGETSFGLNVGYRF</sequence>
<evidence type="ECO:0000313" key="9">
    <source>
        <dbReference type="EMBL" id="SCZ49116.1"/>
    </source>
</evidence>
<organism evidence="9 10">
    <name type="scientific">Thiohalomonas denitrificans</name>
    <dbReference type="NCBI Taxonomy" id="415747"/>
    <lineage>
        <taxon>Bacteria</taxon>
        <taxon>Pseudomonadati</taxon>
        <taxon>Pseudomonadota</taxon>
        <taxon>Gammaproteobacteria</taxon>
        <taxon>Thiohalomonadales</taxon>
        <taxon>Thiohalomonadaceae</taxon>
        <taxon>Thiohalomonas</taxon>
    </lineage>
</organism>
<keyword evidence="4" id="KW-0812">Transmembrane</keyword>
<proteinExistence type="inferred from homology"/>
<evidence type="ECO:0000256" key="6">
    <source>
        <dbReference type="ARBA" id="ARBA00023136"/>
    </source>
</evidence>
<keyword evidence="7" id="KW-0998">Cell outer membrane</keyword>
<dbReference type="Proteomes" id="UP000199648">
    <property type="component" value="Unassembled WGS sequence"/>
</dbReference>
<evidence type="ECO:0000256" key="4">
    <source>
        <dbReference type="ARBA" id="ARBA00022692"/>
    </source>
</evidence>
<dbReference type="GO" id="GO:0009279">
    <property type="term" value="C:cell outer membrane"/>
    <property type="evidence" value="ECO:0007669"/>
    <property type="project" value="UniProtKB-SubCell"/>
</dbReference>
<feature type="chain" id="PRO_5011677638" evidence="8">
    <location>
        <begin position="23"/>
        <end position="429"/>
    </location>
</feature>
<accession>A0A1G5PI47</accession>
<comment type="subcellular location">
    <subcellularLocation>
        <location evidence="1">Cell outer membrane</location>
        <topology evidence="1">Multi-pass membrane protein</topology>
    </subcellularLocation>
</comment>
<dbReference type="EMBL" id="FMWD01000001">
    <property type="protein sequence ID" value="SCZ49116.1"/>
    <property type="molecule type" value="Genomic_DNA"/>
</dbReference>
<feature type="signal peptide" evidence="8">
    <location>
        <begin position="1"/>
        <end position="22"/>
    </location>
</feature>
<dbReference type="GO" id="GO:0015483">
    <property type="term" value="F:long-chain fatty acid transporting porin activity"/>
    <property type="evidence" value="ECO:0007669"/>
    <property type="project" value="TreeGrafter"/>
</dbReference>
<dbReference type="RefSeq" id="WP_092991442.1">
    <property type="nucleotide sequence ID" value="NZ_FMWD01000001.1"/>
</dbReference>